<dbReference type="PANTHER" id="PTHR35193:SF7">
    <property type="entry name" value="PERMEABILITY-DETERMINING TRANSCRIPTION FACTOR"/>
    <property type="match status" value="1"/>
</dbReference>
<accession>A0A8R1U7J3</accession>
<name>A0A2A6BTG0_PRIPA</name>
<dbReference type="SUPFAM" id="SSF82671">
    <property type="entry name" value="SEA domain"/>
    <property type="match status" value="1"/>
</dbReference>
<feature type="compositionally biased region" description="Low complexity" evidence="1">
    <location>
        <begin position="372"/>
        <end position="413"/>
    </location>
</feature>
<feature type="chain" id="PRO_5043343802" evidence="3">
    <location>
        <begin position="19"/>
        <end position="817"/>
    </location>
</feature>
<evidence type="ECO:0000313" key="4">
    <source>
        <dbReference type="EnsemblMetazoa" id="PPA10036.1"/>
    </source>
</evidence>
<dbReference type="PROSITE" id="PS50024">
    <property type="entry name" value="SEA"/>
    <property type="match status" value="1"/>
</dbReference>
<feature type="compositionally biased region" description="Low complexity" evidence="1">
    <location>
        <begin position="433"/>
        <end position="455"/>
    </location>
</feature>
<dbReference type="Proteomes" id="UP000005239">
    <property type="component" value="Unassembled WGS sequence"/>
</dbReference>
<reference evidence="5" key="1">
    <citation type="journal article" date="2008" name="Nat. Genet.">
        <title>The Pristionchus pacificus genome provides a unique perspective on nematode lifestyle and parasitism.</title>
        <authorList>
            <person name="Dieterich C."/>
            <person name="Clifton S.W."/>
            <person name="Schuster L.N."/>
            <person name="Chinwalla A."/>
            <person name="Delehaunty K."/>
            <person name="Dinkelacker I."/>
            <person name="Fulton L."/>
            <person name="Fulton R."/>
            <person name="Godfrey J."/>
            <person name="Minx P."/>
            <person name="Mitreva M."/>
            <person name="Roeseler W."/>
            <person name="Tian H."/>
            <person name="Witte H."/>
            <person name="Yang S.P."/>
            <person name="Wilson R.K."/>
            <person name="Sommer R.J."/>
        </authorList>
    </citation>
    <scope>NUCLEOTIDE SEQUENCE [LARGE SCALE GENOMIC DNA]</scope>
    <source>
        <strain evidence="5">PS312</strain>
    </source>
</reference>
<evidence type="ECO:0000313" key="5">
    <source>
        <dbReference type="Proteomes" id="UP000005239"/>
    </source>
</evidence>
<dbReference type="AlphaFoldDB" id="A0A2A6BTG0"/>
<protein>
    <submittedName>
        <fullName evidence="4">SEA domain-containing protein</fullName>
    </submittedName>
</protein>
<evidence type="ECO:0000256" key="3">
    <source>
        <dbReference type="SAM" id="SignalP"/>
    </source>
</evidence>
<keyword evidence="5" id="KW-1185">Reference proteome</keyword>
<keyword evidence="3" id="KW-0732">Signal</keyword>
<keyword evidence="2" id="KW-0812">Transmembrane</keyword>
<keyword evidence="2" id="KW-0472">Membrane</keyword>
<dbReference type="PANTHER" id="PTHR35193">
    <property type="entry name" value="MUCIN 13A, CELL SURFACE-ASSOCIATED-RELATED"/>
    <property type="match status" value="1"/>
</dbReference>
<feature type="signal peptide" evidence="3">
    <location>
        <begin position="1"/>
        <end position="18"/>
    </location>
</feature>
<keyword evidence="2" id="KW-1133">Transmembrane helix</keyword>
<dbReference type="InterPro" id="IPR000082">
    <property type="entry name" value="SEA_dom"/>
</dbReference>
<proteinExistence type="predicted"/>
<feature type="region of interest" description="Disordered" evidence="1">
    <location>
        <begin position="794"/>
        <end position="817"/>
    </location>
</feature>
<dbReference type="InterPro" id="IPR036364">
    <property type="entry name" value="SEA_dom_sf"/>
</dbReference>
<evidence type="ECO:0000256" key="1">
    <source>
        <dbReference type="SAM" id="MobiDB-lite"/>
    </source>
</evidence>
<organism evidence="4 5">
    <name type="scientific">Pristionchus pacificus</name>
    <name type="common">Parasitic nematode worm</name>
    <dbReference type="NCBI Taxonomy" id="54126"/>
    <lineage>
        <taxon>Eukaryota</taxon>
        <taxon>Metazoa</taxon>
        <taxon>Ecdysozoa</taxon>
        <taxon>Nematoda</taxon>
        <taxon>Chromadorea</taxon>
        <taxon>Rhabditida</taxon>
        <taxon>Rhabditina</taxon>
        <taxon>Diplogasteromorpha</taxon>
        <taxon>Diplogasteroidea</taxon>
        <taxon>Neodiplogasteridae</taxon>
        <taxon>Pristionchus</taxon>
    </lineage>
</organism>
<evidence type="ECO:0000256" key="2">
    <source>
        <dbReference type="SAM" id="Phobius"/>
    </source>
</evidence>
<gene>
    <name evidence="4" type="primary">WBGene00099590</name>
</gene>
<feature type="region of interest" description="Disordered" evidence="1">
    <location>
        <begin position="259"/>
        <end position="288"/>
    </location>
</feature>
<accession>A0A2A6BTG0</accession>
<dbReference type="EnsemblMetazoa" id="PPA10036.1">
    <property type="protein sequence ID" value="PPA10036.1"/>
    <property type="gene ID" value="WBGene00099590"/>
</dbReference>
<reference evidence="4" key="2">
    <citation type="submission" date="2022-06" db="UniProtKB">
        <authorList>
            <consortium name="EnsemblMetazoa"/>
        </authorList>
    </citation>
    <scope>IDENTIFICATION</scope>
    <source>
        <strain evidence="4">PS312</strain>
    </source>
</reference>
<feature type="region of interest" description="Disordered" evidence="1">
    <location>
        <begin position="358"/>
        <end position="456"/>
    </location>
</feature>
<sequence length="817" mass="88674">MRRPLVALLTVCVLVTAAERVIDDTDENSEDIFERPPRLESIDEATVDEFGVSPLPGEIQFHRRGHEGRHSGDFGVANDDMEENQGSDGFPRMTAMNNEEPPAGNNETAAPPMLSLPTGDDRPLDGIRTDTRTGAKKVVEPFPTLLAAGSDAEKETIVELTMAPNTSVGSFGSALAEGGHAPVIEYDIEESAGKSDEEMTPVERNLTAAVVFHSKDSSAIPPTTLTTTAPAASEMRMTVTPHASHFPTRDRAGIFPSESTEQLTSHGRPPTENPSPAHATTKTAAESVEATDPPFAMVDPTIFNPDHLFAVPGAPGIEEIPEEAKEEIDDEDFELKKALSSEAHLDTSTVESIMSSIASTLRPTETEVDKNTVTSTTPLPSSTTPSSTTSSSTPSSTTTMSTPASTVPTTSATEAPVQKETTTPFQLPPLIVTTSTTPSPTTETTTTPTPSTTTEFISTSNFPEEPVRMHEHEGHHHETPASAEEVHFEDRPFETTEQMPFDPTAAHFGDSQERLWESTHGQHEMEETTTTEPLIAHKTPFHIMVKGIDYLPDFADPDSGKFRKLKDQLLPDFRRHFERSLPDFIAVDIISIEKERGVVVHGVVYTRASIVDLYETANKFEAELEANKMRMGGNEVEGGTFTINGINARAPVERVQQQAASADGSIAFIIAGIITIGVIVILVVVFVIILVPSYKAGYKRPAYHCTLRKFERGGRPDCNCDGVVNNCDEVETVMMNNHRRGVGSIKLKEDAEAEAGRRAQMHYGNVNLMSYNSPPPPQPPSTQLLQSLPHVVINTKSGSRPSSTMTSPTTPRANMMH</sequence>
<feature type="transmembrane region" description="Helical" evidence="2">
    <location>
        <begin position="666"/>
        <end position="691"/>
    </location>
</feature>
<feature type="compositionally biased region" description="Low complexity" evidence="1">
    <location>
        <begin position="799"/>
        <end position="817"/>
    </location>
</feature>